<evidence type="ECO:0000313" key="4">
    <source>
        <dbReference type="Proteomes" id="UP001501295"/>
    </source>
</evidence>
<dbReference type="Gene3D" id="2.60.200.20">
    <property type="match status" value="1"/>
</dbReference>
<dbReference type="InterPro" id="IPR000253">
    <property type="entry name" value="FHA_dom"/>
</dbReference>
<dbReference type="SUPFAM" id="SSF49879">
    <property type="entry name" value="SMAD/FHA domain"/>
    <property type="match status" value="1"/>
</dbReference>
<dbReference type="Pfam" id="PF00498">
    <property type="entry name" value="FHA"/>
    <property type="match status" value="1"/>
</dbReference>
<dbReference type="PROSITE" id="PS50006">
    <property type="entry name" value="FHA_DOMAIN"/>
    <property type="match status" value="1"/>
</dbReference>
<reference evidence="4" key="1">
    <citation type="journal article" date="2019" name="Int. J. Syst. Evol. Microbiol.">
        <title>The Global Catalogue of Microorganisms (GCM) 10K type strain sequencing project: providing services to taxonomists for standard genome sequencing and annotation.</title>
        <authorList>
            <consortium name="The Broad Institute Genomics Platform"/>
            <consortium name="The Broad Institute Genome Sequencing Center for Infectious Disease"/>
            <person name="Wu L."/>
            <person name="Ma J."/>
        </authorList>
    </citation>
    <scope>NUCLEOTIDE SEQUENCE [LARGE SCALE GENOMIC DNA]</scope>
    <source>
        <strain evidence="4">JCM 18956</strain>
    </source>
</reference>
<accession>A0ABP8VNQ0</accession>
<evidence type="ECO:0000256" key="1">
    <source>
        <dbReference type="ARBA" id="ARBA00022553"/>
    </source>
</evidence>
<dbReference type="Proteomes" id="UP001501295">
    <property type="component" value="Unassembled WGS sequence"/>
</dbReference>
<dbReference type="InterPro" id="IPR008984">
    <property type="entry name" value="SMAD_FHA_dom_sf"/>
</dbReference>
<keyword evidence="1" id="KW-0597">Phosphoprotein</keyword>
<proteinExistence type="predicted"/>
<protein>
    <recommendedName>
        <fullName evidence="2">FHA domain-containing protein</fullName>
    </recommendedName>
</protein>
<name>A0ABP8VNQ0_9MICO</name>
<sequence>MSTYRFTFSNGAVVRASSYGVVGRNPGLRPLDEEVDGSSDVTLVTIPDPLKSISRMHFVFGQYDGALWVSDLDSVNGTTLVYPDGSSFECAPGVRLEVDPGSRIEFGSFSATVDEV</sequence>
<dbReference type="EMBL" id="BAABLM010000001">
    <property type="protein sequence ID" value="GAA4667006.1"/>
    <property type="molecule type" value="Genomic_DNA"/>
</dbReference>
<gene>
    <name evidence="3" type="ORF">GCM10025780_06290</name>
</gene>
<evidence type="ECO:0000259" key="2">
    <source>
        <dbReference type="PROSITE" id="PS50006"/>
    </source>
</evidence>
<dbReference type="RefSeq" id="WP_345373092.1">
    <property type="nucleotide sequence ID" value="NZ_BAABLM010000001.1"/>
</dbReference>
<evidence type="ECO:0000313" key="3">
    <source>
        <dbReference type="EMBL" id="GAA4667006.1"/>
    </source>
</evidence>
<organism evidence="3 4">
    <name type="scientific">Frondihabitans cladoniiphilus</name>
    <dbReference type="NCBI Taxonomy" id="715785"/>
    <lineage>
        <taxon>Bacteria</taxon>
        <taxon>Bacillati</taxon>
        <taxon>Actinomycetota</taxon>
        <taxon>Actinomycetes</taxon>
        <taxon>Micrococcales</taxon>
        <taxon>Microbacteriaceae</taxon>
        <taxon>Frondihabitans</taxon>
    </lineage>
</organism>
<comment type="caution">
    <text evidence="3">The sequence shown here is derived from an EMBL/GenBank/DDBJ whole genome shotgun (WGS) entry which is preliminary data.</text>
</comment>
<keyword evidence="4" id="KW-1185">Reference proteome</keyword>
<feature type="domain" description="FHA" evidence="2">
    <location>
        <begin position="20"/>
        <end position="80"/>
    </location>
</feature>